<keyword evidence="5" id="KW-1185">Reference proteome</keyword>
<keyword evidence="3" id="KW-0675">Receptor</keyword>
<comment type="caution">
    <text evidence="4">The sequence shown here is derived from an EMBL/GenBank/DDBJ whole genome shotgun (WGS) entry which is preliminary data.</text>
</comment>
<sequence length="201" mass="22167">MQHMSKIRDLTVQQRLARILVSVKAVELDLTELSFLESITLLKGETADPLIEPRRAEILQSQAQLALFHYCLINPHRQQKNLQQKQQQQKQQQLTALQHGHIFPINSPMSPASNPLLLAQGLTSNFPAMGARLDTGCGPINCTGLCNVTVGHVEESSGRLSKLLLLLQLLSSVTAADMEREIFPDLNVKGLIRSLLTGTCA</sequence>
<evidence type="ECO:0000256" key="2">
    <source>
        <dbReference type="ARBA" id="ARBA00023163"/>
    </source>
</evidence>
<evidence type="ECO:0008006" key="6">
    <source>
        <dbReference type="Google" id="ProtNLM"/>
    </source>
</evidence>
<dbReference type="InterPro" id="IPR035500">
    <property type="entry name" value="NHR-like_dom_sf"/>
</dbReference>
<dbReference type="Gene3D" id="1.10.565.10">
    <property type="entry name" value="Retinoid X Receptor"/>
    <property type="match status" value="1"/>
</dbReference>
<reference evidence="4 5" key="1">
    <citation type="journal article" date="2021" name="Elife">
        <title>Chloroplast acquisition without the gene transfer in kleptoplastic sea slugs, Plakobranchus ocellatus.</title>
        <authorList>
            <person name="Maeda T."/>
            <person name="Takahashi S."/>
            <person name="Yoshida T."/>
            <person name="Shimamura S."/>
            <person name="Takaki Y."/>
            <person name="Nagai Y."/>
            <person name="Toyoda A."/>
            <person name="Suzuki Y."/>
            <person name="Arimoto A."/>
            <person name="Ishii H."/>
            <person name="Satoh N."/>
            <person name="Nishiyama T."/>
            <person name="Hasebe M."/>
            <person name="Maruyama T."/>
            <person name="Minagawa J."/>
            <person name="Obokata J."/>
            <person name="Shigenobu S."/>
        </authorList>
    </citation>
    <scope>NUCLEOTIDE SEQUENCE [LARGE SCALE GENOMIC DNA]</scope>
</reference>
<evidence type="ECO:0000256" key="3">
    <source>
        <dbReference type="ARBA" id="ARBA00023170"/>
    </source>
</evidence>
<proteinExistence type="predicted"/>
<dbReference type="EMBL" id="BLXT01001943">
    <property type="protein sequence ID" value="GFN89554.1"/>
    <property type="molecule type" value="Genomic_DNA"/>
</dbReference>
<evidence type="ECO:0000256" key="1">
    <source>
        <dbReference type="ARBA" id="ARBA00023015"/>
    </source>
</evidence>
<dbReference type="Proteomes" id="UP000735302">
    <property type="component" value="Unassembled WGS sequence"/>
</dbReference>
<gene>
    <name evidence="4" type="ORF">PoB_001606000</name>
</gene>
<keyword evidence="2" id="KW-0804">Transcription</keyword>
<name>A0AAV3Z2D4_9GAST</name>
<keyword evidence="1" id="KW-0805">Transcription regulation</keyword>
<accession>A0AAV3Z2D4</accession>
<dbReference type="AlphaFoldDB" id="A0AAV3Z2D4"/>
<evidence type="ECO:0000313" key="4">
    <source>
        <dbReference type="EMBL" id="GFN89554.1"/>
    </source>
</evidence>
<evidence type="ECO:0000313" key="5">
    <source>
        <dbReference type="Proteomes" id="UP000735302"/>
    </source>
</evidence>
<organism evidence="4 5">
    <name type="scientific">Plakobranchus ocellatus</name>
    <dbReference type="NCBI Taxonomy" id="259542"/>
    <lineage>
        <taxon>Eukaryota</taxon>
        <taxon>Metazoa</taxon>
        <taxon>Spiralia</taxon>
        <taxon>Lophotrochozoa</taxon>
        <taxon>Mollusca</taxon>
        <taxon>Gastropoda</taxon>
        <taxon>Heterobranchia</taxon>
        <taxon>Euthyneura</taxon>
        <taxon>Panpulmonata</taxon>
        <taxon>Sacoglossa</taxon>
        <taxon>Placobranchoidea</taxon>
        <taxon>Plakobranchidae</taxon>
        <taxon>Plakobranchus</taxon>
    </lineage>
</organism>
<dbReference type="SUPFAM" id="SSF48508">
    <property type="entry name" value="Nuclear receptor ligand-binding domain"/>
    <property type="match status" value="1"/>
</dbReference>
<protein>
    <recommendedName>
        <fullName evidence="6">NR LBD domain-containing protein</fullName>
    </recommendedName>
</protein>